<dbReference type="PANTHER" id="PTHR43133">
    <property type="entry name" value="RNA POLYMERASE ECF-TYPE SIGMA FACTO"/>
    <property type="match status" value="1"/>
</dbReference>
<evidence type="ECO:0000256" key="3">
    <source>
        <dbReference type="ARBA" id="ARBA00023082"/>
    </source>
</evidence>
<dbReference type="InterPro" id="IPR013324">
    <property type="entry name" value="RNA_pol_sigma_r3/r4-like"/>
</dbReference>
<reference evidence="6" key="1">
    <citation type="journal article" date="2019" name="Int. J. Syst. Evol. Microbiol.">
        <title>The Global Catalogue of Microorganisms (GCM) 10K type strain sequencing project: providing services to taxonomists for standard genome sequencing and annotation.</title>
        <authorList>
            <consortium name="The Broad Institute Genomics Platform"/>
            <consortium name="The Broad Institute Genome Sequencing Center for Infectious Disease"/>
            <person name="Wu L."/>
            <person name="Ma J."/>
        </authorList>
    </citation>
    <scope>NUCLEOTIDE SEQUENCE [LARGE SCALE GENOMIC DNA]</scope>
    <source>
        <strain evidence="6">JCM 16545</strain>
    </source>
</reference>
<evidence type="ECO:0000256" key="2">
    <source>
        <dbReference type="ARBA" id="ARBA00023015"/>
    </source>
</evidence>
<dbReference type="PANTHER" id="PTHR43133:SF51">
    <property type="entry name" value="RNA POLYMERASE SIGMA FACTOR"/>
    <property type="match status" value="1"/>
</dbReference>
<evidence type="ECO:0000313" key="5">
    <source>
        <dbReference type="EMBL" id="MFD2276910.1"/>
    </source>
</evidence>
<dbReference type="SUPFAM" id="SSF88659">
    <property type="entry name" value="Sigma3 and sigma4 domains of RNA polymerase sigma factors"/>
    <property type="match status" value="1"/>
</dbReference>
<protein>
    <submittedName>
        <fullName evidence="5">Sigma-70 family RNA polymerase sigma factor</fullName>
    </submittedName>
</protein>
<dbReference type="InterPro" id="IPR039425">
    <property type="entry name" value="RNA_pol_sigma-70-like"/>
</dbReference>
<dbReference type="InterPro" id="IPR036388">
    <property type="entry name" value="WH-like_DNA-bd_sf"/>
</dbReference>
<keyword evidence="3" id="KW-0731">Sigma factor</keyword>
<proteinExistence type="inferred from homology"/>
<evidence type="ECO:0000256" key="1">
    <source>
        <dbReference type="ARBA" id="ARBA00010641"/>
    </source>
</evidence>
<dbReference type="SUPFAM" id="SSF88946">
    <property type="entry name" value="Sigma2 domain of RNA polymerase sigma factors"/>
    <property type="match status" value="1"/>
</dbReference>
<dbReference type="Gene3D" id="1.10.1740.10">
    <property type="match status" value="1"/>
</dbReference>
<comment type="caution">
    <text evidence="5">The sequence shown here is derived from an EMBL/GenBank/DDBJ whole genome shotgun (WGS) entry which is preliminary data.</text>
</comment>
<evidence type="ECO:0000313" key="6">
    <source>
        <dbReference type="Proteomes" id="UP001597297"/>
    </source>
</evidence>
<keyword evidence="4" id="KW-0804">Transcription</keyword>
<name>A0ABW5E7J3_9BACT</name>
<comment type="similarity">
    <text evidence="1">Belongs to the sigma-70 factor family. ECF subfamily.</text>
</comment>
<evidence type="ECO:0000256" key="4">
    <source>
        <dbReference type="ARBA" id="ARBA00023163"/>
    </source>
</evidence>
<dbReference type="Proteomes" id="UP001597297">
    <property type="component" value="Unassembled WGS sequence"/>
</dbReference>
<dbReference type="NCBIfam" id="TIGR02937">
    <property type="entry name" value="sigma70-ECF"/>
    <property type="match status" value="1"/>
</dbReference>
<dbReference type="InterPro" id="IPR014284">
    <property type="entry name" value="RNA_pol_sigma-70_dom"/>
</dbReference>
<dbReference type="InterPro" id="IPR013325">
    <property type="entry name" value="RNA_pol_sigma_r2"/>
</dbReference>
<keyword evidence="2" id="KW-0805">Transcription regulation</keyword>
<dbReference type="Gene3D" id="1.10.10.10">
    <property type="entry name" value="Winged helix-like DNA-binding domain superfamily/Winged helix DNA-binding domain"/>
    <property type="match status" value="1"/>
</dbReference>
<gene>
    <name evidence="5" type="ORF">ACFSQZ_10545</name>
</gene>
<keyword evidence="6" id="KW-1185">Reference proteome</keyword>
<organism evidence="5 6">
    <name type="scientific">Rubritalea spongiae</name>
    <dbReference type="NCBI Taxonomy" id="430797"/>
    <lineage>
        <taxon>Bacteria</taxon>
        <taxon>Pseudomonadati</taxon>
        <taxon>Verrucomicrobiota</taxon>
        <taxon>Verrucomicrobiia</taxon>
        <taxon>Verrucomicrobiales</taxon>
        <taxon>Rubritaleaceae</taxon>
        <taxon>Rubritalea</taxon>
    </lineage>
</organism>
<dbReference type="EMBL" id="JBHUJC010000034">
    <property type="protein sequence ID" value="MFD2276910.1"/>
    <property type="molecule type" value="Genomic_DNA"/>
</dbReference>
<sequence>MESLSTVLSSYLDQQSLETLGENDKVRRFTEYYIVTRPVLKAYLSAFLASNDAAIEDCIQEASLVVWKKWDEQWDLDGFQKFIFVTGKFKALSWLKKHQPAKKVRLSNSLMERLADKTIELERDARLDSLHLCMEKLSPKHREILDARYVQQGGKAIGELAEKMDRSVGAIYKQLERLRTILRDCVSKNKSF</sequence>
<accession>A0ABW5E7J3</accession>
<dbReference type="RefSeq" id="WP_377092824.1">
    <property type="nucleotide sequence ID" value="NZ_JBHSJM010000001.1"/>
</dbReference>